<comment type="pathway">
    <text evidence="7 8">Carbohydrate biosynthesis; gluconeogenesis.</text>
</comment>
<dbReference type="GO" id="GO:0006096">
    <property type="term" value="P:glycolytic process"/>
    <property type="evidence" value="ECO:0007669"/>
    <property type="project" value="UniProtKB-UniRule"/>
</dbReference>
<dbReference type="Proteomes" id="UP000504844">
    <property type="component" value="Chromosome"/>
</dbReference>
<organism evidence="9 10">
    <name type="scientific">Deefgea piscis</name>
    <dbReference type="NCBI Taxonomy" id="2739061"/>
    <lineage>
        <taxon>Bacteria</taxon>
        <taxon>Pseudomonadati</taxon>
        <taxon>Pseudomonadota</taxon>
        <taxon>Betaproteobacteria</taxon>
        <taxon>Neisseriales</taxon>
        <taxon>Chitinibacteraceae</taxon>
        <taxon>Deefgea</taxon>
    </lineage>
</organism>
<dbReference type="HAMAP" id="MF_00147_B">
    <property type="entry name" value="TIM_B"/>
    <property type="match status" value="1"/>
</dbReference>
<dbReference type="KEGG" id="dee:HQN60_11400"/>
<keyword evidence="4 7" id="KW-0963">Cytoplasm</keyword>
<dbReference type="InterPro" id="IPR013785">
    <property type="entry name" value="Aldolase_TIM"/>
</dbReference>
<comment type="similarity">
    <text evidence="2 7 8">Belongs to the triosephosphate isomerase family.</text>
</comment>
<dbReference type="EMBL" id="CP054143">
    <property type="protein sequence ID" value="QKJ67257.1"/>
    <property type="molecule type" value="Genomic_DNA"/>
</dbReference>
<feature type="binding site" evidence="7">
    <location>
        <begin position="219"/>
        <end position="220"/>
    </location>
    <ligand>
        <name>substrate</name>
    </ligand>
</feature>
<accession>A0A6M8SZR4</accession>
<dbReference type="Pfam" id="PF00121">
    <property type="entry name" value="TIM"/>
    <property type="match status" value="1"/>
</dbReference>
<evidence type="ECO:0000256" key="1">
    <source>
        <dbReference type="ARBA" id="ARBA00004939"/>
    </source>
</evidence>
<dbReference type="PANTHER" id="PTHR21139">
    <property type="entry name" value="TRIOSEPHOSPHATE ISOMERASE"/>
    <property type="match status" value="1"/>
</dbReference>
<dbReference type="CDD" id="cd00311">
    <property type="entry name" value="TIM"/>
    <property type="match status" value="1"/>
</dbReference>
<proteinExistence type="inferred from homology"/>
<evidence type="ECO:0000256" key="5">
    <source>
        <dbReference type="ARBA" id="ARBA00023152"/>
    </source>
</evidence>
<name>A0A6M8SZR4_9NEIS</name>
<dbReference type="EC" id="5.3.1.1" evidence="7 8"/>
<evidence type="ECO:0000256" key="2">
    <source>
        <dbReference type="ARBA" id="ARBA00007422"/>
    </source>
</evidence>
<dbReference type="InterPro" id="IPR020861">
    <property type="entry name" value="Triosephosphate_isomerase_AS"/>
</dbReference>
<comment type="function">
    <text evidence="7">Involved in the gluconeogenesis. Catalyzes stereospecifically the conversion of dihydroxyacetone phosphate (DHAP) to D-glyceraldehyde-3-phosphate (G3P).</text>
</comment>
<keyword evidence="5 7" id="KW-0324">Glycolysis</keyword>
<evidence type="ECO:0000256" key="7">
    <source>
        <dbReference type="HAMAP-Rule" id="MF_00147"/>
    </source>
</evidence>
<gene>
    <name evidence="7 9" type="primary">tpiA</name>
    <name evidence="9" type="ORF">HQN60_11400</name>
</gene>
<dbReference type="SUPFAM" id="SSF51351">
    <property type="entry name" value="Triosephosphate isomerase (TIM)"/>
    <property type="match status" value="1"/>
</dbReference>
<dbReference type="NCBIfam" id="TIGR00419">
    <property type="entry name" value="tim"/>
    <property type="match status" value="1"/>
</dbReference>
<evidence type="ECO:0000256" key="3">
    <source>
        <dbReference type="ARBA" id="ARBA00022432"/>
    </source>
</evidence>
<dbReference type="UniPathway" id="UPA00109">
    <property type="reaction ID" value="UER00189"/>
</dbReference>
<feature type="binding site" evidence="7">
    <location>
        <position position="198"/>
    </location>
    <ligand>
        <name>substrate</name>
    </ligand>
</feature>
<keyword evidence="3 7" id="KW-0312">Gluconeogenesis</keyword>
<dbReference type="AlphaFoldDB" id="A0A6M8SZR4"/>
<dbReference type="PROSITE" id="PS51440">
    <property type="entry name" value="TIM_2"/>
    <property type="match status" value="1"/>
</dbReference>
<dbReference type="Gene3D" id="3.20.20.70">
    <property type="entry name" value="Aldolase class I"/>
    <property type="match status" value="1"/>
</dbReference>
<comment type="pathway">
    <text evidence="7 8">Carbohydrate degradation; glycolysis; D-glyceraldehyde 3-phosphate from glycerone phosphate: step 1/1.</text>
</comment>
<sequence length="236" mass="25195">MAKQLVVGNWKLHGSIGQVKSVLGEIAQAKLQANVGVCVPYPYVMLARQILHNTHVQCGAQDVSQYHIGAYTGEVSSGMLADIGCEMVIVGHSERRRLFGETTEQAGVKMRAALDAGLFGIYCVGESAEQRREGRAEEVVAAQLQVLQNLPVGLYAVAYEPSWAVGSGMVASSEQISPMHALIKNQLDERVKVLYGGSVKSNNAESILAVQHVDGVLVGGAALSAFEFVEICKAAR</sequence>
<feature type="active site" description="Electrophile" evidence="7">
    <location>
        <position position="92"/>
    </location>
</feature>
<dbReference type="PROSITE" id="PS00171">
    <property type="entry name" value="TIM_1"/>
    <property type="match status" value="1"/>
</dbReference>
<comment type="subcellular location">
    <subcellularLocation>
        <location evidence="7 8">Cytoplasm</location>
    </subcellularLocation>
</comment>
<dbReference type="GO" id="GO:0005829">
    <property type="term" value="C:cytosol"/>
    <property type="evidence" value="ECO:0007669"/>
    <property type="project" value="TreeGrafter"/>
</dbReference>
<feature type="binding site" evidence="7">
    <location>
        <begin position="9"/>
        <end position="11"/>
    </location>
    <ligand>
        <name>substrate</name>
    </ligand>
</feature>
<feature type="active site" description="Proton acceptor" evidence="7">
    <location>
        <position position="160"/>
    </location>
</feature>
<evidence type="ECO:0000313" key="9">
    <source>
        <dbReference type="EMBL" id="QKJ67257.1"/>
    </source>
</evidence>
<protein>
    <recommendedName>
        <fullName evidence="7 8">Triosephosphate isomerase</fullName>
        <shortName evidence="7">TIM</shortName>
        <shortName evidence="7">TPI</shortName>
        <ecNumber evidence="7 8">5.3.1.1</ecNumber>
    </recommendedName>
    <alternativeName>
        <fullName evidence="7">Triose-phosphate isomerase</fullName>
    </alternativeName>
</protein>
<dbReference type="UniPathway" id="UPA00138"/>
<dbReference type="GO" id="GO:0046166">
    <property type="term" value="P:glyceraldehyde-3-phosphate biosynthetic process"/>
    <property type="evidence" value="ECO:0007669"/>
    <property type="project" value="TreeGrafter"/>
</dbReference>
<accession>A0A8G1H0R5</accession>
<evidence type="ECO:0000256" key="6">
    <source>
        <dbReference type="ARBA" id="ARBA00023235"/>
    </source>
</evidence>
<dbReference type="InterPro" id="IPR035990">
    <property type="entry name" value="TIM_sf"/>
</dbReference>
<dbReference type="RefSeq" id="WP_173533760.1">
    <property type="nucleotide sequence ID" value="NZ_CP054143.1"/>
</dbReference>
<evidence type="ECO:0000313" key="10">
    <source>
        <dbReference type="Proteomes" id="UP000504844"/>
    </source>
</evidence>
<evidence type="ECO:0000256" key="8">
    <source>
        <dbReference type="RuleBase" id="RU363013"/>
    </source>
</evidence>
<dbReference type="InterPro" id="IPR000652">
    <property type="entry name" value="Triosephosphate_isomerase"/>
</dbReference>
<dbReference type="GO" id="GO:0019563">
    <property type="term" value="P:glycerol catabolic process"/>
    <property type="evidence" value="ECO:0007669"/>
    <property type="project" value="TreeGrafter"/>
</dbReference>
<reference evidence="9 10" key="1">
    <citation type="submission" date="2020-05" db="EMBL/GenBank/DDBJ databases">
        <title>Complete genome sequence of Deefgea sp. D17.</title>
        <authorList>
            <person name="Bae J.-W."/>
            <person name="Han J.E."/>
        </authorList>
    </citation>
    <scope>NUCLEOTIDE SEQUENCE [LARGE SCALE GENOMIC DNA]</scope>
    <source>
        <strain evidence="9 10">D17</strain>
    </source>
</reference>
<dbReference type="GO" id="GO:0006094">
    <property type="term" value="P:gluconeogenesis"/>
    <property type="evidence" value="ECO:0007669"/>
    <property type="project" value="UniProtKB-UniRule"/>
</dbReference>
<comment type="pathway">
    <text evidence="1">Carbohydrate metabolism; erythritol degradation.</text>
</comment>
<dbReference type="InterPro" id="IPR022896">
    <property type="entry name" value="TrioseP_Isoase_bac/euk"/>
</dbReference>
<keyword evidence="6 7" id="KW-0413">Isomerase</keyword>
<keyword evidence="10" id="KW-1185">Reference proteome</keyword>
<comment type="catalytic activity">
    <reaction evidence="7 8">
        <text>D-glyceraldehyde 3-phosphate = dihydroxyacetone phosphate</text>
        <dbReference type="Rhea" id="RHEA:18585"/>
        <dbReference type="ChEBI" id="CHEBI:57642"/>
        <dbReference type="ChEBI" id="CHEBI:59776"/>
        <dbReference type="EC" id="5.3.1.1"/>
    </reaction>
</comment>
<feature type="binding site" evidence="7">
    <location>
        <position position="166"/>
    </location>
    <ligand>
        <name>substrate</name>
    </ligand>
</feature>
<evidence type="ECO:0000256" key="4">
    <source>
        <dbReference type="ARBA" id="ARBA00022490"/>
    </source>
</evidence>
<dbReference type="PANTHER" id="PTHR21139:SF42">
    <property type="entry name" value="TRIOSEPHOSPHATE ISOMERASE"/>
    <property type="match status" value="1"/>
</dbReference>
<comment type="subunit">
    <text evidence="7 8">Homodimer.</text>
</comment>
<dbReference type="GO" id="GO:0004807">
    <property type="term" value="F:triose-phosphate isomerase activity"/>
    <property type="evidence" value="ECO:0007669"/>
    <property type="project" value="UniProtKB-UniRule"/>
</dbReference>